<evidence type="ECO:0000256" key="1">
    <source>
        <dbReference type="SAM" id="MobiDB-lite"/>
    </source>
</evidence>
<gene>
    <name evidence="2" type="ORF">GCM10023322_76050</name>
</gene>
<dbReference type="Proteomes" id="UP001501570">
    <property type="component" value="Unassembled WGS sequence"/>
</dbReference>
<reference evidence="3" key="1">
    <citation type="journal article" date="2019" name="Int. J. Syst. Evol. Microbiol.">
        <title>The Global Catalogue of Microorganisms (GCM) 10K type strain sequencing project: providing services to taxonomists for standard genome sequencing and annotation.</title>
        <authorList>
            <consortium name="The Broad Institute Genomics Platform"/>
            <consortium name="The Broad Institute Genome Sequencing Center for Infectious Disease"/>
            <person name="Wu L."/>
            <person name="Ma J."/>
        </authorList>
    </citation>
    <scope>NUCLEOTIDE SEQUENCE [LARGE SCALE GENOMIC DNA]</scope>
    <source>
        <strain evidence="3">JCM 18304</strain>
    </source>
</reference>
<dbReference type="EMBL" id="BAABJQ010000039">
    <property type="protein sequence ID" value="GAA5199743.1"/>
    <property type="molecule type" value="Genomic_DNA"/>
</dbReference>
<protein>
    <submittedName>
        <fullName evidence="2">Uncharacterized protein</fullName>
    </submittedName>
</protein>
<evidence type="ECO:0000313" key="2">
    <source>
        <dbReference type="EMBL" id="GAA5199743.1"/>
    </source>
</evidence>
<organism evidence="2 3">
    <name type="scientific">Rugosimonospora acidiphila</name>
    <dbReference type="NCBI Taxonomy" id="556531"/>
    <lineage>
        <taxon>Bacteria</taxon>
        <taxon>Bacillati</taxon>
        <taxon>Actinomycetota</taxon>
        <taxon>Actinomycetes</taxon>
        <taxon>Micromonosporales</taxon>
        <taxon>Micromonosporaceae</taxon>
        <taxon>Rugosimonospora</taxon>
    </lineage>
</organism>
<dbReference type="RefSeq" id="WP_345638109.1">
    <property type="nucleotide sequence ID" value="NZ_BAABJQ010000039.1"/>
</dbReference>
<keyword evidence="3" id="KW-1185">Reference proteome</keyword>
<name>A0ABP9SR57_9ACTN</name>
<proteinExistence type="predicted"/>
<sequence>MRHLMRTAAQIAEQQLESLIIAGANEGLDGSGDDSAAPLTEVLVMGNDQRPYLVRKLLDRDGGGAQLCWVSVSTAGWTPRWCHPVVRIAVIPEPGSPINAPTTPAGARAGREVNERR</sequence>
<accession>A0ABP9SR57</accession>
<comment type="caution">
    <text evidence="2">The sequence shown here is derived from an EMBL/GenBank/DDBJ whole genome shotgun (WGS) entry which is preliminary data.</text>
</comment>
<evidence type="ECO:0000313" key="3">
    <source>
        <dbReference type="Proteomes" id="UP001501570"/>
    </source>
</evidence>
<feature type="region of interest" description="Disordered" evidence="1">
    <location>
        <begin position="93"/>
        <end position="117"/>
    </location>
</feature>